<comment type="caution">
    <text evidence="1">The sequence shown here is derived from an EMBL/GenBank/DDBJ whole genome shotgun (WGS) entry which is preliminary data.</text>
</comment>
<sequence>RPAVRRDSEFSGAASDHPIIIMVSFEDVTALDALGDNAAYRAALAAEGEGRLREAHRLLRSVHGADERASVRARIEKDIRRVVVAMFGVKGSDQTMSVWSDAPLQTKTHAPLILFYGTCQIGRRVYRFGGHVCGGRWP</sequence>
<name>K0TI45_THAOC</name>
<organism evidence="1 2">
    <name type="scientific">Thalassiosira oceanica</name>
    <name type="common">Marine diatom</name>
    <dbReference type="NCBI Taxonomy" id="159749"/>
    <lineage>
        <taxon>Eukaryota</taxon>
        <taxon>Sar</taxon>
        <taxon>Stramenopiles</taxon>
        <taxon>Ochrophyta</taxon>
        <taxon>Bacillariophyta</taxon>
        <taxon>Coscinodiscophyceae</taxon>
        <taxon>Thalassiosirophycidae</taxon>
        <taxon>Thalassiosirales</taxon>
        <taxon>Thalassiosiraceae</taxon>
        <taxon>Thalassiosira</taxon>
    </lineage>
</organism>
<dbReference type="EMBL" id="AGNL01001212">
    <property type="protein sequence ID" value="EJK77180.1"/>
    <property type="molecule type" value="Genomic_DNA"/>
</dbReference>
<keyword evidence="2" id="KW-1185">Reference proteome</keyword>
<reference evidence="1 2" key="1">
    <citation type="journal article" date="2012" name="Genome Biol.">
        <title>Genome and low-iron response of an oceanic diatom adapted to chronic iron limitation.</title>
        <authorList>
            <person name="Lommer M."/>
            <person name="Specht M."/>
            <person name="Roy A.S."/>
            <person name="Kraemer L."/>
            <person name="Andreson R."/>
            <person name="Gutowska M.A."/>
            <person name="Wolf J."/>
            <person name="Bergner S.V."/>
            <person name="Schilhabel M.B."/>
            <person name="Klostermeier U.C."/>
            <person name="Beiko R.G."/>
            <person name="Rosenstiel P."/>
            <person name="Hippler M."/>
            <person name="Laroche J."/>
        </authorList>
    </citation>
    <scope>NUCLEOTIDE SEQUENCE [LARGE SCALE GENOMIC DNA]</scope>
    <source>
        <strain evidence="1 2">CCMP1005</strain>
    </source>
</reference>
<accession>K0TI45</accession>
<protein>
    <submittedName>
        <fullName evidence="1">Uncharacterized protein</fullName>
    </submittedName>
</protein>
<evidence type="ECO:0000313" key="1">
    <source>
        <dbReference type="EMBL" id="EJK77180.1"/>
    </source>
</evidence>
<gene>
    <name evidence="1" type="ORF">THAOC_01004</name>
</gene>
<evidence type="ECO:0000313" key="2">
    <source>
        <dbReference type="Proteomes" id="UP000266841"/>
    </source>
</evidence>
<dbReference type="Proteomes" id="UP000266841">
    <property type="component" value="Unassembled WGS sequence"/>
</dbReference>
<feature type="non-terminal residue" evidence="1">
    <location>
        <position position="1"/>
    </location>
</feature>
<proteinExistence type="predicted"/>
<dbReference type="AlphaFoldDB" id="K0TI45"/>